<proteinExistence type="predicted"/>
<accession>A0AAW9YD07</accession>
<name>A0AAW9YD07_9GAMM</name>
<dbReference type="Pfam" id="PF22470">
    <property type="entry name" value="Histone_HNS_N"/>
    <property type="match status" value="1"/>
</dbReference>
<dbReference type="GO" id="GO:0046983">
    <property type="term" value="F:protein dimerization activity"/>
    <property type="evidence" value="ECO:0007669"/>
    <property type="project" value="InterPro"/>
</dbReference>
<dbReference type="InterPro" id="IPR054180">
    <property type="entry name" value="H-NS-like_N"/>
</dbReference>
<dbReference type="RefSeq" id="WP_159142922.1">
    <property type="nucleotide sequence ID" value="NZ_JAAIKZ010000022.1"/>
</dbReference>
<dbReference type="EMBL" id="JAAIKZ010000022">
    <property type="protein sequence ID" value="NEX75843.1"/>
    <property type="molecule type" value="Genomic_DNA"/>
</dbReference>
<dbReference type="Proteomes" id="UP000480681">
    <property type="component" value="Unassembled WGS sequence"/>
</dbReference>
<reference evidence="2 3" key="1">
    <citation type="submission" date="2020-02" db="EMBL/GenBank/DDBJ databases">
        <title>Genome sequencing of Aeromonas rivipollensis.</title>
        <authorList>
            <person name="Fono-Tamo Ubani E.K."/>
            <person name="Lekota K.E."/>
        </authorList>
    </citation>
    <scope>NUCLEOTIDE SEQUENCE [LARGE SCALE GENOMIC DNA]</scope>
    <source>
        <strain evidence="2 3">G87</strain>
    </source>
</reference>
<evidence type="ECO:0000259" key="1">
    <source>
        <dbReference type="Pfam" id="PF22470"/>
    </source>
</evidence>
<gene>
    <name evidence="2" type="ORF">G4911_14050</name>
</gene>
<evidence type="ECO:0000313" key="3">
    <source>
        <dbReference type="Proteomes" id="UP000480681"/>
    </source>
</evidence>
<comment type="caution">
    <text evidence="2">The sequence shown here is derived from an EMBL/GenBank/DDBJ whole genome shotgun (WGS) entry which is preliminary data.</text>
</comment>
<dbReference type="InterPro" id="IPR027454">
    <property type="entry name" value="Histone_HNS_N"/>
</dbReference>
<dbReference type="Gene3D" id="1.10.287.1050">
    <property type="entry name" value="H-NS histone-like proteins"/>
    <property type="match status" value="1"/>
</dbReference>
<evidence type="ECO:0000313" key="2">
    <source>
        <dbReference type="EMBL" id="NEX75843.1"/>
    </source>
</evidence>
<protein>
    <recommendedName>
        <fullName evidence="1">DNA-binding protein H-NS-like N-terminal domain-containing protein</fullName>
    </recommendedName>
</protein>
<sequence>MNIKVNDLRQPLVLREMVKLFSSEELLTLSELIESITLERMEEEAQSEREKMVKRAVIAHVKEQLQSAGLEPKDLIAFMASSPSTLKQRSQR</sequence>
<organism evidence="2 3">
    <name type="scientific">Aeromonas rivipollensis</name>
    <dbReference type="NCBI Taxonomy" id="948519"/>
    <lineage>
        <taxon>Bacteria</taxon>
        <taxon>Pseudomonadati</taxon>
        <taxon>Pseudomonadota</taxon>
        <taxon>Gammaproteobacteria</taxon>
        <taxon>Aeromonadales</taxon>
        <taxon>Aeromonadaceae</taxon>
        <taxon>Aeromonas</taxon>
    </lineage>
</organism>
<feature type="domain" description="DNA-binding protein H-NS-like N-terminal" evidence="1">
    <location>
        <begin position="1"/>
        <end position="77"/>
    </location>
</feature>
<dbReference type="AlphaFoldDB" id="A0AAW9YD07"/>